<dbReference type="EMBL" id="JAHXDN010000011">
    <property type="protein sequence ID" value="MBW4710781.1"/>
    <property type="molecule type" value="Genomic_DNA"/>
</dbReference>
<dbReference type="PANTHER" id="PTHR12526:SF630">
    <property type="entry name" value="GLYCOSYLTRANSFERASE"/>
    <property type="match status" value="1"/>
</dbReference>
<keyword evidence="2" id="KW-0328">Glycosyltransferase</keyword>
<accession>A0A9X1FZY2</accession>
<dbReference type="Pfam" id="PF00534">
    <property type="entry name" value="Glycos_transf_1"/>
    <property type="match status" value="1"/>
</dbReference>
<dbReference type="PANTHER" id="PTHR12526">
    <property type="entry name" value="GLYCOSYLTRANSFERASE"/>
    <property type="match status" value="1"/>
</dbReference>
<keyword evidence="2" id="KW-0808">Transferase</keyword>
<gene>
    <name evidence="2" type="ORF">KX928_23570</name>
</gene>
<dbReference type="EC" id="2.4.-.-" evidence="2"/>
<reference evidence="2" key="1">
    <citation type="submission" date="2021-07" db="EMBL/GenBank/DDBJ databases">
        <title>Roseobacter insulae sp. nov., isolated from a tidal flat.</title>
        <authorList>
            <person name="Park S."/>
            <person name="Yoon J.-H."/>
        </authorList>
    </citation>
    <scope>NUCLEOTIDE SEQUENCE</scope>
    <source>
        <strain evidence="2">YSTF-M11</strain>
    </source>
</reference>
<dbReference type="NCBIfam" id="NF041876">
    <property type="entry name" value="EPS_EpsE"/>
    <property type="match status" value="1"/>
</dbReference>
<protein>
    <submittedName>
        <fullName evidence="2">Glycosyltransferase</fullName>
        <ecNumber evidence="2">2.4.-.-</ecNumber>
    </submittedName>
</protein>
<evidence type="ECO:0000313" key="2">
    <source>
        <dbReference type="EMBL" id="MBW4710781.1"/>
    </source>
</evidence>
<organism evidence="2 3">
    <name type="scientific">Roseobacter insulae</name>
    <dbReference type="NCBI Taxonomy" id="2859783"/>
    <lineage>
        <taxon>Bacteria</taxon>
        <taxon>Pseudomonadati</taxon>
        <taxon>Pseudomonadota</taxon>
        <taxon>Alphaproteobacteria</taxon>
        <taxon>Rhodobacterales</taxon>
        <taxon>Roseobacteraceae</taxon>
        <taxon>Roseobacter</taxon>
    </lineage>
</organism>
<proteinExistence type="predicted"/>
<sequence>MNTPSPIGYLIPEFPAQTHAFFWRELGAMEAAGVPVHVFSTRKPPVGACPHAFAEAARARTQYLFPPRLAPALGYLLRHPRRALHALRYVLGLSQTPLKTRLAFVVLIASAADLAVSCQQAGIDRVHIHSCANAAHLGALAHILAGLRYSLTLHGDLPVYGTDHKAKMARASFVSAVTAPLQKSLRDEISPTQPYPVIWMGVDTSRFQPDPDMRGRRPDSRFEVVTVARLNNTKGHRFFLRAMAQLREDGIDIHYRIAGEGPERAAIETEIDRLGLTDHVMLLGSVDEAVVLELMQSADALALTSIRKGEAAPVAIMEAMSCGLPVICSIIGGTPDMIEDGVDGFLVPQEDVAAIGEATRILATDPARRAAMGAAARQTAKTKFDHQINAMALYREITTDR</sequence>
<dbReference type="Proteomes" id="UP001138661">
    <property type="component" value="Unassembled WGS sequence"/>
</dbReference>
<feature type="domain" description="Glycosyl transferase family 1" evidence="1">
    <location>
        <begin position="217"/>
        <end position="378"/>
    </location>
</feature>
<keyword evidence="3" id="KW-1185">Reference proteome</keyword>
<name>A0A9X1FZY2_9RHOB</name>
<dbReference type="AlphaFoldDB" id="A0A9X1FZY2"/>
<dbReference type="RefSeq" id="WP_219507972.1">
    <property type="nucleotide sequence ID" value="NZ_JAHXDN010000011.1"/>
</dbReference>
<dbReference type="InterPro" id="IPR001296">
    <property type="entry name" value="Glyco_trans_1"/>
</dbReference>
<comment type="caution">
    <text evidence="2">The sequence shown here is derived from an EMBL/GenBank/DDBJ whole genome shotgun (WGS) entry which is preliminary data.</text>
</comment>
<evidence type="ECO:0000313" key="3">
    <source>
        <dbReference type="Proteomes" id="UP001138661"/>
    </source>
</evidence>
<evidence type="ECO:0000259" key="1">
    <source>
        <dbReference type="Pfam" id="PF00534"/>
    </source>
</evidence>
<dbReference type="GO" id="GO:0016757">
    <property type="term" value="F:glycosyltransferase activity"/>
    <property type="evidence" value="ECO:0007669"/>
    <property type="project" value="UniProtKB-KW"/>
</dbReference>